<proteinExistence type="predicted"/>
<dbReference type="EMBL" id="JAKKPZ010000960">
    <property type="protein sequence ID" value="KAI1691293.1"/>
    <property type="molecule type" value="Genomic_DNA"/>
</dbReference>
<organism evidence="2 3">
    <name type="scientific">Ditylenchus destructor</name>
    <dbReference type="NCBI Taxonomy" id="166010"/>
    <lineage>
        <taxon>Eukaryota</taxon>
        <taxon>Metazoa</taxon>
        <taxon>Ecdysozoa</taxon>
        <taxon>Nematoda</taxon>
        <taxon>Chromadorea</taxon>
        <taxon>Rhabditida</taxon>
        <taxon>Tylenchina</taxon>
        <taxon>Tylenchomorpha</taxon>
        <taxon>Sphaerularioidea</taxon>
        <taxon>Anguinidae</taxon>
        <taxon>Anguininae</taxon>
        <taxon>Ditylenchus</taxon>
    </lineage>
</organism>
<gene>
    <name evidence="2" type="ORF">DdX_21970</name>
</gene>
<dbReference type="InterPro" id="IPR003582">
    <property type="entry name" value="ShKT_dom"/>
</dbReference>
<accession>A0AAD4MGG2</accession>
<evidence type="ECO:0000259" key="1">
    <source>
        <dbReference type="Pfam" id="PF01549"/>
    </source>
</evidence>
<evidence type="ECO:0000313" key="3">
    <source>
        <dbReference type="Proteomes" id="UP001201812"/>
    </source>
</evidence>
<name>A0AAD4MGG2_9BILA</name>
<dbReference type="AlphaFoldDB" id="A0AAD4MGG2"/>
<evidence type="ECO:0000313" key="2">
    <source>
        <dbReference type="EMBL" id="KAI1691293.1"/>
    </source>
</evidence>
<dbReference type="Proteomes" id="UP001201812">
    <property type="component" value="Unassembled WGS sequence"/>
</dbReference>
<comment type="caution">
    <text evidence="2">The sequence shown here is derived from an EMBL/GenBank/DDBJ whole genome shotgun (WGS) entry which is preliminary data.</text>
</comment>
<keyword evidence="3" id="KW-1185">Reference proteome</keyword>
<feature type="domain" description="ShKT" evidence="1">
    <location>
        <begin position="73"/>
        <end position="87"/>
    </location>
</feature>
<dbReference type="Pfam" id="PF01549">
    <property type="entry name" value="ShK"/>
    <property type="match status" value="2"/>
</dbReference>
<feature type="domain" description="ShKT" evidence="1">
    <location>
        <begin position="103"/>
        <end position="127"/>
    </location>
</feature>
<protein>
    <recommendedName>
        <fullName evidence="1">ShKT domain-containing protein</fullName>
    </recommendedName>
</protein>
<sequence length="179" mass="20238">MWTTAENDHLANDEQELSVGGERVWGWKERWREGGLPGAGAQGVDKGQRALRHTPCTLGGRLFDLEATSDVTAYRELMLKYCAQTCRDYFAKKRKNPPPQKDDCRDASTHCKAWSNNGFCDNTFYSEQDTSTSKNSNGNVISAAKDPENHNFRSFLGWKGKHPYLQGIAVRIEGMEFEK</sequence>
<reference evidence="2" key="1">
    <citation type="submission" date="2022-01" db="EMBL/GenBank/DDBJ databases">
        <title>Genome Sequence Resource for Two Populations of Ditylenchus destructor, the Migratory Endoparasitic Phytonematode.</title>
        <authorList>
            <person name="Zhang H."/>
            <person name="Lin R."/>
            <person name="Xie B."/>
        </authorList>
    </citation>
    <scope>NUCLEOTIDE SEQUENCE</scope>
    <source>
        <strain evidence="2">BazhouSP</strain>
    </source>
</reference>